<dbReference type="STRING" id="319236.BST91_07800"/>
<dbReference type="GO" id="GO:0016853">
    <property type="term" value="F:isomerase activity"/>
    <property type="evidence" value="ECO:0007669"/>
    <property type="project" value="UniProtKB-KW"/>
</dbReference>
<dbReference type="PANTHER" id="PTHR15337:SF11">
    <property type="entry name" value="THIOREDOXIN DOMAIN-CONTAINING PROTEIN"/>
    <property type="match status" value="1"/>
</dbReference>
<name>A0A090Q464_9FLAO</name>
<proteinExistence type="predicted"/>
<dbReference type="CDD" id="cd02947">
    <property type="entry name" value="TRX_family"/>
    <property type="match status" value="1"/>
</dbReference>
<dbReference type="Proteomes" id="UP000029221">
    <property type="component" value="Unassembled WGS sequence"/>
</dbReference>
<evidence type="ECO:0000313" key="5">
    <source>
        <dbReference type="Proteomes" id="UP000029221"/>
    </source>
</evidence>
<gene>
    <name evidence="4" type="ORF">JCM19294_2016</name>
</gene>
<evidence type="ECO:0000313" key="4">
    <source>
        <dbReference type="EMBL" id="GAK96503.1"/>
    </source>
</evidence>
<keyword evidence="5" id="KW-1185">Reference proteome</keyword>
<keyword evidence="4" id="KW-0413">Isomerase</keyword>
<evidence type="ECO:0000259" key="3">
    <source>
        <dbReference type="PROSITE" id="PS51352"/>
    </source>
</evidence>
<dbReference type="EMBL" id="BBML01000002">
    <property type="protein sequence ID" value="GAK96503.1"/>
    <property type="molecule type" value="Genomic_DNA"/>
</dbReference>
<feature type="chain" id="PRO_5001861536" evidence="2">
    <location>
        <begin position="20"/>
        <end position="167"/>
    </location>
</feature>
<dbReference type="InterPro" id="IPR036249">
    <property type="entry name" value="Thioredoxin-like_sf"/>
</dbReference>
<protein>
    <submittedName>
        <fullName evidence="4">Thioredoxin disulfide isomerase</fullName>
    </submittedName>
</protein>
<keyword evidence="1 2" id="KW-0732">Signal</keyword>
<comment type="caution">
    <text evidence="4">The sequence shown here is derived from an EMBL/GenBank/DDBJ whole genome shotgun (WGS) entry which is preliminary data.</text>
</comment>
<feature type="signal peptide" evidence="2">
    <location>
        <begin position="1"/>
        <end position="19"/>
    </location>
</feature>
<dbReference type="RefSeq" id="WP_084692543.1">
    <property type="nucleotide sequence ID" value="NZ_BBML01000002.1"/>
</dbReference>
<dbReference type="AlphaFoldDB" id="A0A090Q464"/>
<dbReference type="PANTHER" id="PTHR15337">
    <property type="entry name" value="ANTERIOR GRADIENT PROTEIN-RELATED"/>
    <property type="match status" value="1"/>
</dbReference>
<feature type="domain" description="Thioredoxin" evidence="3">
    <location>
        <begin position="6"/>
        <end position="164"/>
    </location>
</feature>
<dbReference type="Gene3D" id="3.40.30.10">
    <property type="entry name" value="Glutaredoxin"/>
    <property type="match status" value="1"/>
</dbReference>
<dbReference type="InterPro" id="IPR013766">
    <property type="entry name" value="Thioredoxin_domain"/>
</dbReference>
<reference evidence="4" key="1">
    <citation type="journal article" date="2014" name="Genome Announc.">
        <title>Draft Genome Sequences of Marine Flavobacterium Nonlabens Strains NR17, NR24, NR27, NR32, NR33, and Ara13.</title>
        <authorList>
            <person name="Nakanishi M."/>
            <person name="Meirelles P."/>
            <person name="Suzuki R."/>
            <person name="Takatani N."/>
            <person name="Mino S."/>
            <person name="Suda W."/>
            <person name="Oshima K."/>
            <person name="Hattori M."/>
            <person name="Ohkuma M."/>
            <person name="Hosokawa M."/>
            <person name="Miyashita K."/>
            <person name="Thompson F.L."/>
            <person name="Niwa A."/>
            <person name="Sawabe T."/>
            <person name="Sawabe T."/>
        </authorList>
    </citation>
    <scope>NUCLEOTIDE SEQUENCE [LARGE SCALE GENOMIC DNA]</scope>
    <source>
        <strain evidence="4">JCM 19294</strain>
    </source>
</reference>
<organism evidence="4 5">
    <name type="scientific">Nonlabens tegetincola</name>
    <dbReference type="NCBI Taxonomy" id="323273"/>
    <lineage>
        <taxon>Bacteria</taxon>
        <taxon>Pseudomonadati</taxon>
        <taxon>Bacteroidota</taxon>
        <taxon>Flavobacteriia</taxon>
        <taxon>Flavobacteriales</taxon>
        <taxon>Flavobacteriaceae</taxon>
        <taxon>Nonlabens</taxon>
    </lineage>
</organism>
<evidence type="ECO:0000256" key="1">
    <source>
        <dbReference type="ARBA" id="ARBA00022729"/>
    </source>
</evidence>
<evidence type="ECO:0000256" key="2">
    <source>
        <dbReference type="SAM" id="SignalP"/>
    </source>
</evidence>
<sequence>MMKYFVLLLFLVATFGLIAQDENNTRYEVEIENQITVDSLDWYTDFDKALKHAGKSRKPMLVYFSGSDWCTPCKNLEQKFFNTPRFINESQNYILVYLDIPFRDDIVSPQEKKANKKLFEKYNNSRYPTLLALDHKGKEKNRIENFSGGDARYHWNFMAENEKIFRF</sequence>
<dbReference type="eggNOG" id="COG0526">
    <property type="taxonomic scope" value="Bacteria"/>
</dbReference>
<dbReference type="InterPro" id="IPR051099">
    <property type="entry name" value="AGR/TXD"/>
</dbReference>
<dbReference type="PROSITE" id="PS51352">
    <property type="entry name" value="THIOREDOXIN_2"/>
    <property type="match status" value="1"/>
</dbReference>
<accession>A0A090Q464</accession>
<dbReference type="SUPFAM" id="SSF52833">
    <property type="entry name" value="Thioredoxin-like"/>
    <property type="match status" value="1"/>
</dbReference>
<dbReference type="Pfam" id="PF13899">
    <property type="entry name" value="Thioredoxin_7"/>
    <property type="match status" value="1"/>
</dbReference>